<feature type="transmembrane region" description="Helical" evidence="1">
    <location>
        <begin position="9"/>
        <end position="32"/>
    </location>
</feature>
<keyword evidence="1" id="KW-0812">Transmembrane</keyword>
<dbReference type="EMBL" id="JQBY01000022">
    <property type="protein sequence ID" value="KRN81673.1"/>
    <property type="molecule type" value="Genomic_DNA"/>
</dbReference>
<dbReference type="Proteomes" id="UP000051749">
    <property type="component" value="Unassembled WGS sequence"/>
</dbReference>
<sequence length="284" mass="33039">MLHKTMKIVLITLGICVGILVLLYGAMIIITLPTYQQRNEVRYAKKAIKSNKIERTVRQEMNLISPNLQYRYEAKKDDLFDDFDQIEDPTITTTVLLLGNPTVKIHPVFDVVTVHHKIHLQAEDITKNKVDNSDLDIKMLTKLWHKCYSDASFRSFKTNHAKVSFTTEFDNLNHSVTGDYLHGNFGSMKPNFIQRAKRYYFWGINRHENSDDPALSVDANMNNDRLHWTRKRKMVILKMIYQKNHLPENVVFAISFEKNNAEVANGTVVKDDHGKLIYWQAKND</sequence>
<proteinExistence type="predicted"/>
<comment type="caution">
    <text evidence="2">The sequence shown here is derived from an EMBL/GenBank/DDBJ whole genome shotgun (WGS) entry which is preliminary data.</text>
</comment>
<evidence type="ECO:0000256" key="1">
    <source>
        <dbReference type="SAM" id="Phobius"/>
    </source>
</evidence>
<dbReference type="AlphaFoldDB" id="A0A0R2JWZ0"/>
<protein>
    <submittedName>
        <fullName evidence="2">Uncharacterized protein</fullName>
    </submittedName>
</protein>
<dbReference type="Proteomes" id="UP000182818">
    <property type="component" value="Unassembled WGS sequence"/>
</dbReference>
<evidence type="ECO:0000313" key="2">
    <source>
        <dbReference type="EMBL" id="KRN81673.1"/>
    </source>
</evidence>
<keyword evidence="1" id="KW-1133">Transmembrane helix</keyword>
<evidence type="ECO:0000313" key="4">
    <source>
        <dbReference type="Proteomes" id="UP000051749"/>
    </source>
</evidence>
<dbReference type="GeneID" id="76044234"/>
<organism evidence="2 4">
    <name type="scientific">Pediococcus ethanolidurans</name>
    <dbReference type="NCBI Taxonomy" id="319653"/>
    <lineage>
        <taxon>Bacteria</taxon>
        <taxon>Bacillati</taxon>
        <taxon>Bacillota</taxon>
        <taxon>Bacilli</taxon>
        <taxon>Lactobacillales</taxon>
        <taxon>Lactobacillaceae</taxon>
        <taxon>Pediococcus</taxon>
    </lineage>
</organism>
<dbReference type="RefSeq" id="WP_057807483.1">
    <property type="nucleotide sequence ID" value="NZ_BJYP01000039.1"/>
</dbReference>
<keyword evidence="5" id="KW-1185">Reference proteome</keyword>
<reference evidence="2 4" key="1">
    <citation type="journal article" date="2015" name="Genome Announc.">
        <title>Expanding the biotechnology potential of lactobacilli through comparative genomics of 213 strains and associated genera.</title>
        <authorList>
            <person name="Sun Z."/>
            <person name="Harris H.M."/>
            <person name="McCann A."/>
            <person name="Guo C."/>
            <person name="Argimon S."/>
            <person name="Zhang W."/>
            <person name="Yang X."/>
            <person name="Jeffery I.B."/>
            <person name="Cooney J.C."/>
            <person name="Kagawa T.F."/>
            <person name="Liu W."/>
            <person name="Song Y."/>
            <person name="Salvetti E."/>
            <person name="Wrobel A."/>
            <person name="Rasinkangas P."/>
            <person name="Parkhill J."/>
            <person name="Rea M.C."/>
            <person name="O'Sullivan O."/>
            <person name="Ritari J."/>
            <person name="Douillard F.P."/>
            <person name="Paul Ross R."/>
            <person name="Yang R."/>
            <person name="Briner A.E."/>
            <person name="Felis G.E."/>
            <person name="de Vos W.M."/>
            <person name="Barrangou R."/>
            <person name="Klaenhammer T.R."/>
            <person name="Caufield P.W."/>
            <person name="Cui Y."/>
            <person name="Zhang H."/>
            <person name="O'Toole P.W."/>
        </authorList>
    </citation>
    <scope>NUCLEOTIDE SEQUENCE [LARGE SCALE GENOMIC DNA]</scope>
    <source>
        <strain evidence="2 4">DSM 22301</strain>
    </source>
</reference>
<dbReference type="PATRIC" id="fig|319653.3.peg.1051"/>
<gene>
    <name evidence="2" type="ORF">IV87_GL001038</name>
    <name evidence="3" type="ORF">SAMN04487973_1217</name>
</gene>
<dbReference type="STRING" id="319653.SAMN04487973_1217"/>
<name>A0A0R2JWZ0_9LACO</name>
<dbReference type="EMBL" id="FOGK01000021">
    <property type="protein sequence ID" value="SER85401.1"/>
    <property type="molecule type" value="Genomic_DNA"/>
</dbReference>
<evidence type="ECO:0000313" key="3">
    <source>
        <dbReference type="EMBL" id="SER85401.1"/>
    </source>
</evidence>
<accession>A0A0R2JWZ0</accession>
<reference evidence="3 5" key="2">
    <citation type="submission" date="2016-10" db="EMBL/GenBank/DDBJ databases">
        <authorList>
            <person name="Varghese N."/>
            <person name="Submissions S."/>
        </authorList>
    </citation>
    <scope>NUCLEOTIDE SEQUENCE [LARGE SCALE GENOMIC DNA]</scope>
    <source>
        <strain evidence="3 5">CGMCC 1.3889</strain>
    </source>
</reference>
<evidence type="ECO:0000313" key="5">
    <source>
        <dbReference type="Proteomes" id="UP000182818"/>
    </source>
</evidence>
<keyword evidence="1" id="KW-0472">Membrane</keyword>